<accession>A0ABD2YU74</accession>
<evidence type="ECO:0000313" key="1">
    <source>
        <dbReference type="EMBL" id="KAL3510905.1"/>
    </source>
</evidence>
<dbReference type="EMBL" id="JBJUIK010000012">
    <property type="protein sequence ID" value="KAL3510905.1"/>
    <property type="molecule type" value="Genomic_DNA"/>
</dbReference>
<proteinExistence type="predicted"/>
<keyword evidence="2" id="KW-1185">Reference proteome</keyword>
<dbReference type="AlphaFoldDB" id="A0ABD2YU74"/>
<organism evidence="1 2">
    <name type="scientific">Cinchona calisaya</name>
    <dbReference type="NCBI Taxonomy" id="153742"/>
    <lineage>
        <taxon>Eukaryota</taxon>
        <taxon>Viridiplantae</taxon>
        <taxon>Streptophyta</taxon>
        <taxon>Embryophyta</taxon>
        <taxon>Tracheophyta</taxon>
        <taxon>Spermatophyta</taxon>
        <taxon>Magnoliopsida</taxon>
        <taxon>eudicotyledons</taxon>
        <taxon>Gunneridae</taxon>
        <taxon>Pentapetalae</taxon>
        <taxon>asterids</taxon>
        <taxon>lamiids</taxon>
        <taxon>Gentianales</taxon>
        <taxon>Rubiaceae</taxon>
        <taxon>Cinchonoideae</taxon>
        <taxon>Cinchoneae</taxon>
        <taxon>Cinchona</taxon>
    </lineage>
</organism>
<protein>
    <submittedName>
        <fullName evidence="1">Uncharacterized protein</fullName>
    </submittedName>
</protein>
<name>A0ABD2YU74_9GENT</name>
<dbReference type="Proteomes" id="UP001630127">
    <property type="component" value="Unassembled WGS sequence"/>
</dbReference>
<comment type="caution">
    <text evidence="1">The sequence shown here is derived from an EMBL/GenBank/DDBJ whole genome shotgun (WGS) entry which is preliminary data.</text>
</comment>
<evidence type="ECO:0000313" key="2">
    <source>
        <dbReference type="Proteomes" id="UP001630127"/>
    </source>
</evidence>
<sequence>MAFHNELYYFLSRLKFLEECKELRELTDYAKDQIETLKFELRFLITFFKFISRDENFKGVLATIKTQIYRAGNRLFYLNVGSSNGDRAAMKDIACNLLHKIKPS</sequence>
<gene>
    <name evidence="1" type="ORF">ACH5RR_030306</name>
</gene>
<reference evidence="1 2" key="1">
    <citation type="submission" date="2024-11" db="EMBL/GenBank/DDBJ databases">
        <title>A near-complete genome assembly of Cinchona calisaya.</title>
        <authorList>
            <person name="Lian D.C."/>
            <person name="Zhao X.W."/>
            <person name="Wei L."/>
        </authorList>
    </citation>
    <scope>NUCLEOTIDE SEQUENCE [LARGE SCALE GENOMIC DNA]</scope>
    <source>
        <tissue evidence="1">Nenye</tissue>
    </source>
</reference>